<dbReference type="KEGG" id="ccot:CCAX7_000330"/>
<feature type="domain" description="Siphovirus-type tail component C-terminal" evidence="1">
    <location>
        <begin position="147"/>
        <end position="228"/>
    </location>
</feature>
<accession>A0A402CRA0</accession>
<dbReference type="Gene3D" id="2.60.120.860">
    <property type="match status" value="1"/>
</dbReference>
<dbReference type="Pfam" id="PF22768">
    <property type="entry name" value="SPP1_Dit"/>
    <property type="match status" value="1"/>
</dbReference>
<evidence type="ECO:0000313" key="3">
    <source>
        <dbReference type="Proteomes" id="UP000287394"/>
    </source>
</evidence>
<name>A0A402CRA0_9BACT</name>
<dbReference type="InterPro" id="IPR054738">
    <property type="entry name" value="Siphovirus-type_tail_C"/>
</dbReference>
<organism evidence="2 3">
    <name type="scientific">Capsulimonas corticalis</name>
    <dbReference type="NCBI Taxonomy" id="2219043"/>
    <lineage>
        <taxon>Bacteria</taxon>
        <taxon>Bacillati</taxon>
        <taxon>Armatimonadota</taxon>
        <taxon>Armatimonadia</taxon>
        <taxon>Capsulimonadales</taxon>
        <taxon>Capsulimonadaceae</taxon>
        <taxon>Capsulimonas</taxon>
    </lineage>
</organism>
<dbReference type="EMBL" id="AP025739">
    <property type="protein sequence ID" value="BDI27982.1"/>
    <property type="molecule type" value="Genomic_DNA"/>
</dbReference>
<dbReference type="AlphaFoldDB" id="A0A402CRA0"/>
<keyword evidence="3" id="KW-1185">Reference proteome</keyword>
<protein>
    <recommendedName>
        <fullName evidence="1">Siphovirus-type tail component C-terminal domain-containing protein</fullName>
    </recommendedName>
</protein>
<evidence type="ECO:0000313" key="2">
    <source>
        <dbReference type="EMBL" id="BDI27982.1"/>
    </source>
</evidence>
<evidence type="ECO:0000259" key="1">
    <source>
        <dbReference type="Pfam" id="PF22768"/>
    </source>
</evidence>
<gene>
    <name evidence="2" type="ORF">CCAX7_000330</name>
</gene>
<dbReference type="Proteomes" id="UP000287394">
    <property type="component" value="Chromosome"/>
</dbReference>
<reference evidence="2 3" key="1">
    <citation type="journal article" date="2019" name="Int. J. Syst. Evol. Microbiol.">
        <title>Capsulimonas corticalis gen. nov., sp. nov., an aerobic capsulated bacterium, of a novel bacterial order, Capsulimonadales ord. nov., of the class Armatimonadia of the phylum Armatimonadetes.</title>
        <authorList>
            <person name="Li J."/>
            <person name="Kudo C."/>
            <person name="Tonouchi A."/>
        </authorList>
    </citation>
    <scope>NUCLEOTIDE SEQUENCE [LARGE SCALE GENOMIC DNA]</scope>
    <source>
        <strain evidence="2 3">AX-7</strain>
    </source>
</reference>
<dbReference type="RefSeq" id="WP_119319944.1">
    <property type="nucleotide sequence ID" value="NZ_AP025739.1"/>
</dbReference>
<sequence length="245" mass="25469">MSYLLQYGGYTFPGTMRPAGGEAPADLAEQERPRADGSSTQIARQKSRILTIRGEITAADADSLNVIYEAMRAACAPGQVAALYHGRDDRYVMAQAEGWTTDYSDGMLYGVVTAIAITFRAKDPAWFDATATTPTLSSAGGTIVNAGTAPSKPVWTITIGTGGTGSVTLTNSTTGETATIIGTFTSGDVIVIDRAAYTVKLNGVANFGLLTGRIPEIGVGSNTIAPSASTVSIASLACSYTARRY</sequence>
<proteinExistence type="predicted"/>